<evidence type="ECO:0000313" key="4">
    <source>
        <dbReference type="EMBL" id="WDE97727.1"/>
    </source>
</evidence>
<proteinExistence type="inferred from homology"/>
<dbReference type="Gene3D" id="3.40.720.10">
    <property type="entry name" value="Alkaline Phosphatase, subunit A"/>
    <property type="match status" value="1"/>
</dbReference>
<evidence type="ECO:0000256" key="1">
    <source>
        <dbReference type="ARBA" id="ARBA00008779"/>
    </source>
</evidence>
<sequence length="580" mass="65836">MKIFFTIIVIGVLSIIATTKTWAQDKPNVIVILTDDQGYGDISAHGNPVLKTPEMDKLYSQSVRFTDFHVASKCTPTRGQLMTGIDAMRNGATRVCQGLSLVRNEHKMMPKYFADSGYATGMFGKWHLGDSYPHPPRFRGFQEVLSFRAWGITSLADYWGNRYFDPTLMHNGVDKKYKGFCTDIFFDEAMNWMKSCQDEKKPFFVYIPTNTPHAPDDSPKKFQAPYKGKYKGIPMHTGYYSQVANIDENIGRLEAFLKESGLRDNSILLFLSDNGTRSSSAMKIFNAGMNNKKGSNQEGGHRVHLFVRWVDGKLQHGTDISELTIVQDLLPTLADLCGLKGDVSKLDGVSIAGLLKGSKKKLEERICVSQFGEKCEKWDNTVVMKDKWRLYRYRNSLALFDVSEDPHQDKNVSKQFPEITKQLSGHYDKWYADAYSEWNKTRYLIIGTDYQNPVTLYASDWVGEYCDTRHDLINKKAKGFWNLIVDRDAEYEIELRRWPEESGKTMIEGYRANKKLGALPIGKAQLLIAGHDKTIDVKSQDTVAKFSANLKKGTTKLTANFLDKSGELIACATYVKVTRK</sequence>
<dbReference type="Proteomes" id="UP001214250">
    <property type="component" value="Chromosome 2"/>
</dbReference>
<dbReference type="InterPro" id="IPR017850">
    <property type="entry name" value="Alkaline_phosphatase_core_sf"/>
</dbReference>
<evidence type="ECO:0000259" key="3">
    <source>
        <dbReference type="Pfam" id="PF00884"/>
    </source>
</evidence>
<keyword evidence="5" id="KW-1185">Reference proteome</keyword>
<name>A0ABY7VUJ1_9BACT</name>
<dbReference type="EMBL" id="CP117812">
    <property type="protein sequence ID" value="WDE97727.1"/>
    <property type="molecule type" value="Genomic_DNA"/>
</dbReference>
<keyword evidence="2" id="KW-0378">Hydrolase</keyword>
<organism evidence="4 5">
    <name type="scientific">Lentisphaera profundi</name>
    <dbReference type="NCBI Taxonomy" id="1658616"/>
    <lineage>
        <taxon>Bacteria</taxon>
        <taxon>Pseudomonadati</taxon>
        <taxon>Lentisphaerota</taxon>
        <taxon>Lentisphaeria</taxon>
        <taxon>Lentisphaerales</taxon>
        <taxon>Lentisphaeraceae</taxon>
        <taxon>Lentisphaera</taxon>
    </lineage>
</organism>
<dbReference type="PANTHER" id="PTHR42693:SF53">
    <property type="entry name" value="ENDO-4-O-SULFATASE"/>
    <property type="match status" value="1"/>
</dbReference>
<dbReference type="InterPro" id="IPR050738">
    <property type="entry name" value="Sulfatase"/>
</dbReference>
<comment type="similarity">
    <text evidence="1">Belongs to the sulfatase family.</text>
</comment>
<protein>
    <submittedName>
        <fullName evidence="4">Arylsulfatase</fullName>
    </submittedName>
</protein>
<dbReference type="SUPFAM" id="SSF53649">
    <property type="entry name" value="Alkaline phosphatase-like"/>
    <property type="match status" value="1"/>
</dbReference>
<dbReference type="Gene3D" id="3.30.1120.10">
    <property type="match status" value="1"/>
</dbReference>
<dbReference type="PANTHER" id="PTHR42693">
    <property type="entry name" value="ARYLSULFATASE FAMILY MEMBER"/>
    <property type="match status" value="1"/>
</dbReference>
<dbReference type="CDD" id="cd16146">
    <property type="entry name" value="ARS_like"/>
    <property type="match status" value="1"/>
</dbReference>
<dbReference type="RefSeq" id="WP_274152290.1">
    <property type="nucleotide sequence ID" value="NZ_CP117812.1"/>
</dbReference>
<accession>A0ABY7VUJ1</accession>
<reference evidence="4 5" key="1">
    <citation type="submission" date="2023-02" db="EMBL/GenBank/DDBJ databases">
        <title>Genome sequence of Lentisphaera profundi SAORIC-696.</title>
        <authorList>
            <person name="Kim e."/>
            <person name="Cho J.-C."/>
            <person name="Choi A."/>
            <person name="Kang I."/>
        </authorList>
    </citation>
    <scope>NUCLEOTIDE SEQUENCE [LARGE SCALE GENOMIC DNA]</scope>
    <source>
        <strain evidence="4 5">SAORIC-696</strain>
    </source>
</reference>
<dbReference type="Pfam" id="PF00884">
    <property type="entry name" value="Sulfatase"/>
    <property type="match status" value="1"/>
</dbReference>
<dbReference type="InterPro" id="IPR000917">
    <property type="entry name" value="Sulfatase_N"/>
</dbReference>
<evidence type="ECO:0000256" key="2">
    <source>
        <dbReference type="ARBA" id="ARBA00022801"/>
    </source>
</evidence>
<evidence type="ECO:0000313" key="5">
    <source>
        <dbReference type="Proteomes" id="UP001214250"/>
    </source>
</evidence>
<gene>
    <name evidence="4" type="ORF">PQO03_18025</name>
</gene>
<feature type="domain" description="Sulfatase N-terminal" evidence="3">
    <location>
        <begin position="27"/>
        <end position="338"/>
    </location>
</feature>